<proteinExistence type="predicted"/>
<organism evidence="2 3">
    <name type="scientific">Acrocarpospora pleiomorpha</name>
    <dbReference type="NCBI Taxonomy" id="90975"/>
    <lineage>
        <taxon>Bacteria</taxon>
        <taxon>Bacillati</taxon>
        <taxon>Actinomycetota</taxon>
        <taxon>Actinomycetes</taxon>
        <taxon>Streptosporangiales</taxon>
        <taxon>Streptosporangiaceae</taxon>
        <taxon>Acrocarpospora</taxon>
    </lineage>
</organism>
<accession>A0A5M3XKI0</accession>
<dbReference type="EMBL" id="BLAF01000013">
    <property type="protein sequence ID" value="GES19653.1"/>
    <property type="molecule type" value="Genomic_DNA"/>
</dbReference>
<evidence type="ECO:0000256" key="1">
    <source>
        <dbReference type="SAM" id="MobiDB-lite"/>
    </source>
</evidence>
<feature type="region of interest" description="Disordered" evidence="1">
    <location>
        <begin position="1"/>
        <end position="22"/>
    </location>
</feature>
<reference evidence="2 3" key="1">
    <citation type="submission" date="2019-10" db="EMBL/GenBank/DDBJ databases">
        <title>Whole genome shotgun sequence of Acrocarpospora pleiomorpha NBRC 16267.</title>
        <authorList>
            <person name="Ichikawa N."/>
            <person name="Kimura A."/>
            <person name="Kitahashi Y."/>
            <person name="Komaki H."/>
            <person name="Oguchi A."/>
        </authorList>
    </citation>
    <scope>NUCLEOTIDE SEQUENCE [LARGE SCALE GENOMIC DNA]</scope>
    <source>
        <strain evidence="2 3">NBRC 16267</strain>
    </source>
</reference>
<evidence type="ECO:0000313" key="2">
    <source>
        <dbReference type="EMBL" id="GES19653.1"/>
    </source>
</evidence>
<gene>
    <name evidence="2" type="ORF">Aple_025490</name>
</gene>
<name>A0A5M3XKI0_9ACTN</name>
<dbReference type="OrthoDB" id="3383530at2"/>
<dbReference type="RefSeq" id="WP_155344733.1">
    <property type="nucleotide sequence ID" value="NZ_BAAAHM010000028.1"/>
</dbReference>
<evidence type="ECO:0000313" key="3">
    <source>
        <dbReference type="Proteomes" id="UP000377595"/>
    </source>
</evidence>
<dbReference type="Proteomes" id="UP000377595">
    <property type="component" value="Unassembled WGS sequence"/>
</dbReference>
<protein>
    <submittedName>
        <fullName evidence="2">Uncharacterized protein</fullName>
    </submittedName>
</protein>
<comment type="caution">
    <text evidence="2">The sequence shown here is derived from an EMBL/GenBank/DDBJ whole genome shotgun (WGS) entry which is preliminary data.</text>
</comment>
<keyword evidence="3" id="KW-1185">Reference proteome</keyword>
<sequence length="56" mass="5813">MNAPSADQGGDTSIRLEGTATGDGRVYQAARDQTINQMVLPAVALRPVEQVGSEAV</sequence>
<dbReference type="AlphaFoldDB" id="A0A5M3XKI0"/>